<evidence type="ECO:0000313" key="2">
    <source>
        <dbReference type="Proteomes" id="UP000325899"/>
    </source>
</evidence>
<dbReference type="Pfam" id="PF19698">
    <property type="entry name" value="DUF6197"/>
    <property type="match status" value="1"/>
</dbReference>
<name>A0A5P8DAS1_9CAUD</name>
<organism evidence="1 2">
    <name type="scientific">Gordonia phage CherryonLim</name>
    <dbReference type="NCBI Taxonomy" id="2652411"/>
    <lineage>
        <taxon>Viruses</taxon>
        <taxon>Duplodnaviria</taxon>
        <taxon>Heunggongvirae</taxon>
        <taxon>Uroviricota</taxon>
        <taxon>Caudoviricetes</taxon>
        <taxon>Ponsvirus</taxon>
        <taxon>Ponsvirus cherryonlim</taxon>
    </lineage>
</organism>
<dbReference type="EMBL" id="MN284906">
    <property type="protein sequence ID" value="QFP95811.1"/>
    <property type="molecule type" value="Genomic_DNA"/>
</dbReference>
<proteinExistence type="predicted"/>
<dbReference type="InterPro" id="IPR045677">
    <property type="entry name" value="DUF6197"/>
</dbReference>
<evidence type="ECO:0000313" key="1">
    <source>
        <dbReference type="EMBL" id="QFP95811.1"/>
    </source>
</evidence>
<dbReference type="Proteomes" id="UP000325899">
    <property type="component" value="Segment"/>
</dbReference>
<reference evidence="1 2" key="1">
    <citation type="submission" date="2019-08" db="EMBL/GenBank/DDBJ databases">
        <authorList>
            <person name="Lim D."/>
            <person name="Batin B."/>
            <person name="Choi E."/>
            <person name="Dhami J."/>
            <person name="Figueroa S."/>
            <person name="Kim S."/>
            <person name="Kim U."/>
            <person name="Klim L."/>
            <person name="Lee Y.S."/>
            <person name="Nathaniel A."/>
            <person name="Shih C."/>
            <person name="Simental K."/>
            <person name="Shu E."/>
            <person name="Trivedi R."/>
            <person name="Valladolid I."/>
            <person name="Wang C."/>
            <person name="Ward C."/>
            <person name="Yoo K."/>
            <person name="Choi J.D."/>
            <person name="Dean N."/>
            <person name="Muthiah A.S."/>
            <person name="Diaz A."/>
            <person name="Garlena R.A."/>
            <person name="Russell D.A."/>
            <person name="Pope W.H."/>
            <person name="Jacobs-Sera D."/>
            <person name="Hatfull G.F."/>
        </authorList>
    </citation>
    <scope>NUCLEOTIDE SEQUENCE [LARGE SCALE GENOMIC DNA]</scope>
</reference>
<accession>A0A5P8DAS1</accession>
<dbReference type="GeneID" id="77939213"/>
<protein>
    <submittedName>
        <fullName evidence="1">Uncharacterized protein</fullName>
    </submittedName>
</protein>
<sequence length="139" mass="15753">MTDNVFDKAAEVLEKDGWCKGDLHRQEVLHYYDTETGQVTEQQVITRHCALGAIDVAVLGPQEINLHSTLSEVPTGSRDARVQAMKYLTQYLEEHFLPADPYAIDGMSSIPQWNDAKGRTAQEVIDFLRWCGKQETDKQ</sequence>
<dbReference type="KEGG" id="vg:77939213"/>
<gene>
    <name evidence="1" type="primary">58</name>
    <name evidence="1" type="ORF">SEA_CHERRYONLIM_58</name>
</gene>
<keyword evidence="2" id="KW-1185">Reference proteome</keyword>
<dbReference type="RefSeq" id="YP_010663193.1">
    <property type="nucleotide sequence ID" value="NC_070893.1"/>
</dbReference>